<evidence type="ECO:0000313" key="3">
    <source>
        <dbReference type="Proteomes" id="UP000433652"/>
    </source>
</evidence>
<keyword evidence="1" id="KW-0732">Signal</keyword>
<evidence type="ECO:0008006" key="4">
    <source>
        <dbReference type="Google" id="ProtNLM"/>
    </source>
</evidence>
<gene>
    <name evidence="2" type="ORF">GRI89_10550</name>
</gene>
<feature type="signal peptide" evidence="1">
    <location>
        <begin position="1"/>
        <end position="24"/>
    </location>
</feature>
<dbReference type="Proteomes" id="UP000433652">
    <property type="component" value="Unassembled WGS sequence"/>
</dbReference>
<evidence type="ECO:0000313" key="2">
    <source>
        <dbReference type="EMBL" id="MXO59979.1"/>
    </source>
</evidence>
<evidence type="ECO:0000256" key="1">
    <source>
        <dbReference type="SAM" id="SignalP"/>
    </source>
</evidence>
<keyword evidence="3" id="KW-1185">Reference proteome</keyword>
<dbReference type="PROSITE" id="PS51257">
    <property type="entry name" value="PROKAR_LIPOPROTEIN"/>
    <property type="match status" value="1"/>
</dbReference>
<sequence>MRGQSAVKYFNRSLVLGCSLLALSACGPDDIASPGTNGDVTVNVNNSAPTPTPTPTPSSTLVTAAGACPTITDPQGLKDGGTISGPTGSYRICELPRVIKASSTLRKLPGVLYAMNGRVDVGCDGGFSAPGGGGGYASTTVGCGTITSDTNVTLTIEPGVVVFARTGQSWLAVNRGNKINAVGTATQPIVFTSSDNVAGFATDSTIGQWGGIVLLGRAKITDCDTGSVASNTCERDTEGAVDKALFGGNDDTYNAGSIDYIQVRYSGFVLSANKELQSLTLEGVGSGTSLQHFQSHNSSDDGAEFFGGNFHFKYYISTGADDDSLDVDTGARASLQYVLLIQRPGEGDALMEIDSNGNEADTPRTRLRVDNFTGIQTQVSANNEGADQASTLFRGNADVTLLNGVIYTPMNECIRMNGSGTTPATLTTRSVVMSCNATKYIGTGSYTAAQVQTMFGSGANGNDDSLTSTLTGLFVNGANEDGVATFAGSGVDSFFTETPTPYHIGAAWSGNTAWAAGWTCNSSYADLGGGGSCTSLPTN</sequence>
<dbReference type="AlphaFoldDB" id="A0A6I4SXB6"/>
<dbReference type="EMBL" id="WTYM01000042">
    <property type="protein sequence ID" value="MXO59979.1"/>
    <property type="molecule type" value="Genomic_DNA"/>
</dbReference>
<feature type="chain" id="PRO_5026232807" description="Lipoprotein" evidence="1">
    <location>
        <begin position="25"/>
        <end position="539"/>
    </location>
</feature>
<dbReference type="PANTHER" id="PTHR41339">
    <property type="entry name" value="LIPL48"/>
    <property type="match status" value="1"/>
</dbReference>
<dbReference type="OrthoDB" id="237393at2"/>
<accession>A0A6I4SXB6</accession>
<reference evidence="2 3" key="1">
    <citation type="submission" date="2019-12" db="EMBL/GenBank/DDBJ databases">
        <title>Genomic-based taxomic classification of the family Erythrobacteraceae.</title>
        <authorList>
            <person name="Xu L."/>
        </authorList>
    </citation>
    <scope>NUCLEOTIDE SEQUENCE [LARGE SCALE GENOMIC DNA]</scope>
    <source>
        <strain evidence="2 3">MCCC 1K01500</strain>
    </source>
</reference>
<comment type="caution">
    <text evidence="2">The sequence shown here is derived from an EMBL/GenBank/DDBJ whole genome shotgun (WGS) entry which is preliminary data.</text>
</comment>
<proteinExistence type="predicted"/>
<protein>
    <recommendedName>
        <fullName evidence="4">Lipoprotein</fullName>
    </recommendedName>
</protein>
<dbReference type="PANTHER" id="PTHR41339:SF1">
    <property type="entry name" value="SECRETED PROTEIN"/>
    <property type="match status" value="1"/>
</dbReference>
<organism evidence="2 3">
    <name type="scientific">Croceibacterium salegens</name>
    <dbReference type="NCBI Taxonomy" id="1737568"/>
    <lineage>
        <taxon>Bacteria</taxon>
        <taxon>Pseudomonadati</taxon>
        <taxon>Pseudomonadota</taxon>
        <taxon>Alphaproteobacteria</taxon>
        <taxon>Sphingomonadales</taxon>
        <taxon>Erythrobacteraceae</taxon>
        <taxon>Croceibacterium</taxon>
    </lineage>
</organism>
<name>A0A6I4SXB6_9SPHN</name>